<dbReference type="EMBL" id="JARBHB010000009">
    <property type="protein sequence ID" value="KAJ8875834.1"/>
    <property type="molecule type" value="Genomic_DNA"/>
</dbReference>
<gene>
    <name evidence="1" type="ORF">PR048_023735</name>
</gene>
<name>A0ABQ9GV03_9NEOP</name>
<comment type="caution">
    <text evidence="1">The sequence shown here is derived from an EMBL/GenBank/DDBJ whole genome shotgun (WGS) entry which is preliminary data.</text>
</comment>
<reference evidence="1 2" key="1">
    <citation type="submission" date="2023-02" db="EMBL/GenBank/DDBJ databases">
        <title>LHISI_Scaffold_Assembly.</title>
        <authorList>
            <person name="Stuart O.P."/>
            <person name="Cleave R."/>
            <person name="Magrath M.J.L."/>
            <person name="Mikheyev A.S."/>
        </authorList>
    </citation>
    <scope>NUCLEOTIDE SEQUENCE [LARGE SCALE GENOMIC DNA]</scope>
    <source>
        <strain evidence="1">Daus_M_001</strain>
        <tissue evidence="1">Leg muscle</tissue>
    </source>
</reference>
<sequence>MSIYVHCAPHTLDLVIVDSAKIDLEVVSFVGVVQKLYTFFRSSNHRWEMPIKVSNPAFASEKSHAKCGISITAVLFQATIKNVQAKNVQAMKTNEFANFIDETRQLAISAQFSEKRKRRNIIFPDKLTKDEPILDKDKAFDVNIYNRMLDRNIVSLLEKFEGLSEVAKSFSFMYYSRFMKLTKSALQKSCEQLTRNDDQYLDSSLFFRAPCSEKHSGR</sequence>
<dbReference type="Proteomes" id="UP001159363">
    <property type="component" value="Chromosome 8"/>
</dbReference>
<protein>
    <submittedName>
        <fullName evidence="1">Uncharacterized protein</fullName>
    </submittedName>
</protein>
<organism evidence="1 2">
    <name type="scientific">Dryococelus australis</name>
    <dbReference type="NCBI Taxonomy" id="614101"/>
    <lineage>
        <taxon>Eukaryota</taxon>
        <taxon>Metazoa</taxon>
        <taxon>Ecdysozoa</taxon>
        <taxon>Arthropoda</taxon>
        <taxon>Hexapoda</taxon>
        <taxon>Insecta</taxon>
        <taxon>Pterygota</taxon>
        <taxon>Neoptera</taxon>
        <taxon>Polyneoptera</taxon>
        <taxon>Phasmatodea</taxon>
        <taxon>Verophasmatodea</taxon>
        <taxon>Anareolatae</taxon>
        <taxon>Phasmatidae</taxon>
        <taxon>Eurycanthinae</taxon>
        <taxon>Dryococelus</taxon>
    </lineage>
</organism>
<keyword evidence="2" id="KW-1185">Reference proteome</keyword>
<accession>A0ABQ9GV03</accession>
<evidence type="ECO:0000313" key="1">
    <source>
        <dbReference type="EMBL" id="KAJ8875834.1"/>
    </source>
</evidence>
<evidence type="ECO:0000313" key="2">
    <source>
        <dbReference type="Proteomes" id="UP001159363"/>
    </source>
</evidence>
<proteinExistence type="predicted"/>